<evidence type="ECO:0000256" key="8">
    <source>
        <dbReference type="ARBA" id="ARBA00023163"/>
    </source>
</evidence>
<keyword evidence="13" id="KW-1185">Reference proteome</keyword>
<dbReference type="SUPFAM" id="SSF57667">
    <property type="entry name" value="beta-beta-alpha zinc fingers"/>
    <property type="match status" value="1"/>
</dbReference>
<dbReference type="Gene3D" id="3.30.160.60">
    <property type="entry name" value="Classic Zinc Finger"/>
    <property type="match status" value="2"/>
</dbReference>
<evidence type="ECO:0000256" key="3">
    <source>
        <dbReference type="ARBA" id="ARBA00022723"/>
    </source>
</evidence>
<organism evidence="12 13">
    <name type="scientific">Meganyctiphanes norvegica</name>
    <name type="common">Northern krill</name>
    <name type="synonym">Thysanopoda norvegica</name>
    <dbReference type="NCBI Taxonomy" id="48144"/>
    <lineage>
        <taxon>Eukaryota</taxon>
        <taxon>Metazoa</taxon>
        <taxon>Ecdysozoa</taxon>
        <taxon>Arthropoda</taxon>
        <taxon>Crustacea</taxon>
        <taxon>Multicrustacea</taxon>
        <taxon>Malacostraca</taxon>
        <taxon>Eumalacostraca</taxon>
        <taxon>Eucarida</taxon>
        <taxon>Euphausiacea</taxon>
        <taxon>Euphausiidae</taxon>
        <taxon>Meganyctiphanes</taxon>
    </lineage>
</organism>
<evidence type="ECO:0000259" key="11">
    <source>
        <dbReference type="PROSITE" id="PS50157"/>
    </source>
</evidence>
<keyword evidence="5 10" id="KW-0863">Zinc-finger</keyword>
<dbReference type="GO" id="GO:0005634">
    <property type="term" value="C:nucleus"/>
    <property type="evidence" value="ECO:0007669"/>
    <property type="project" value="UniProtKB-SubCell"/>
</dbReference>
<dbReference type="InterPro" id="IPR013087">
    <property type="entry name" value="Znf_C2H2_type"/>
</dbReference>
<evidence type="ECO:0000256" key="6">
    <source>
        <dbReference type="ARBA" id="ARBA00022833"/>
    </source>
</evidence>
<dbReference type="PROSITE" id="PS50157">
    <property type="entry name" value="ZINC_FINGER_C2H2_2"/>
    <property type="match status" value="2"/>
</dbReference>
<evidence type="ECO:0000256" key="9">
    <source>
        <dbReference type="ARBA" id="ARBA00023242"/>
    </source>
</evidence>
<evidence type="ECO:0000313" key="13">
    <source>
        <dbReference type="Proteomes" id="UP001497623"/>
    </source>
</evidence>
<keyword evidence="6" id="KW-0862">Zinc</keyword>
<dbReference type="GO" id="GO:0000981">
    <property type="term" value="F:DNA-binding transcription factor activity, RNA polymerase II-specific"/>
    <property type="evidence" value="ECO:0007669"/>
    <property type="project" value="TreeGrafter"/>
</dbReference>
<proteinExistence type="inferred from homology"/>
<evidence type="ECO:0000256" key="4">
    <source>
        <dbReference type="ARBA" id="ARBA00022737"/>
    </source>
</evidence>
<comment type="subcellular location">
    <subcellularLocation>
        <location evidence="1">Nucleus</location>
    </subcellularLocation>
</comment>
<comment type="similarity">
    <text evidence="2">Belongs to the krueppel C2H2-type zinc-finger protein family.</text>
</comment>
<evidence type="ECO:0000256" key="5">
    <source>
        <dbReference type="ARBA" id="ARBA00022771"/>
    </source>
</evidence>
<dbReference type="FunFam" id="3.30.160.60:FF:000275">
    <property type="entry name" value="zinc finger protein 90 homolog"/>
    <property type="match status" value="1"/>
</dbReference>
<evidence type="ECO:0000256" key="7">
    <source>
        <dbReference type="ARBA" id="ARBA00023125"/>
    </source>
</evidence>
<dbReference type="EMBL" id="CAXKWB010092201">
    <property type="protein sequence ID" value="CAL4216749.1"/>
    <property type="molecule type" value="Genomic_DNA"/>
</dbReference>
<keyword evidence="4" id="KW-0677">Repeat</keyword>
<dbReference type="GO" id="GO:0008270">
    <property type="term" value="F:zinc ion binding"/>
    <property type="evidence" value="ECO:0007669"/>
    <property type="project" value="UniProtKB-KW"/>
</dbReference>
<dbReference type="SMART" id="SM00355">
    <property type="entry name" value="ZnF_C2H2"/>
    <property type="match status" value="2"/>
</dbReference>
<dbReference type="PANTHER" id="PTHR23226:SF416">
    <property type="entry name" value="FI01424P"/>
    <property type="match status" value="1"/>
</dbReference>
<evidence type="ECO:0000256" key="1">
    <source>
        <dbReference type="ARBA" id="ARBA00004123"/>
    </source>
</evidence>
<name>A0AAV2SKR7_MEGNR</name>
<reference evidence="12 13" key="1">
    <citation type="submission" date="2024-05" db="EMBL/GenBank/DDBJ databases">
        <authorList>
            <person name="Wallberg A."/>
        </authorList>
    </citation>
    <scope>NUCLEOTIDE SEQUENCE [LARGE SCALE GENOMIC DNA]</scope>
</reference>
<keyword evidence="7" id="KW-0238">DNA-binding</keyword>
<accession>A0AAV2SKR7</accession>
<dbReference type="FunFam" id="3.30.160.60:FF:001933">
    <property type="entry name" value="Zinc finger protein 870"/>
    <property type="match status" value="1"/>
</dbReference>
<feature type="domain" description="C2H2-type" evidence="11">
    <location>
        <begin position="120"/>
        <end position="145"/>
    </location>
</feature>
<comment type="caution">
    <text evidence="12">The sequence shown here is derived from an EMBL/GenBank/DDBJ whole genome shotgun (WGS) entry which is preliminary data.</text>
</comment>
<feature type="domain" description="C2H2-type" evidence="11">
    <location>
        <begin position="92"/>
        <end position="119"/>
    </location>
</feature>
<gene>
    <name evidence="12" type="ORF">MNOR_LOCUS38784</name>
</gene>
<keyword evidence="3" id="KW-0479">Metal-binding</keyword>
<dbReference type="PANTHER" id="PTHR23226">
    <property type="entry name" value="ZINC FINGER AND SCAN DOMAIN-CONTAINING"/>
    <property type="match status" value="1"/>
</dbReference>
<evidence type="ECO:0000256" key="2">
    <source>
        <dbReference type="ARBA" id="ARBA00006991"/>
    </source>
</evidence>
<evidence type="ECO:0000313" key="12">
    <source>
        <dbReference type="EMBL" id="CAL4216749.1"/>
    </source>
</evidence>
<feature type="non-terminal residue" evidence="12">
    <location>
        <position position="145"/>
    </location>
</feature>
<sequence>MSHVHKNIISTDEGHYPEEMMRKSVYGICKMNIKEKIEENDEPIKIQAADIELKEEMDINYDPIYFTEGSYFIKKEGSLKGQLRTNIRENPYQCIQCNEAFSYNSNLINHMKTHCGEKLYQCRRCDKAFSNNNSLIKHQRKHTGE</sequence>
<dbReference type="GO" id="GO:0000978">
    <property type="term" value="F:RNA polymerase II cis-regulatory region sequence-specific DNA binding"/>
    <property type="evidence" value="ECO:0007669"/>
    <property type="project" value="TreeGrafter"/>
</dbReference>
<dbReference type="AlphaFoldDB" id="A0AAV2SKR7"/>
<evidence type="ECO:0000256" key="10">
    <source>
        <dbReference type="PROSITE-ProRule" id="PRU00042"/>
    </source>
</evidence>
<dbReference type="PROSITE" id="PS00028">
    <property type="entry name" value="ZINC_FINGER_C2H2_1"/>
    <property type="match status" value="2"/>
</dbReference>
<dbReference type="Pfam" id="PF00096">
    <property type="entry name" value="zf-C2H2"/>
    <property type="match status" value="2"/>
</dbReference>
<protein>
    <recommendedName>
        <fullName evidence="11">C2H2-type domain-containing protein</fullName>
    </recommendedName>
</protein>
<dbReference type="Proteomes" id="UP001497623">
    <property type="component" value="Unassembled WGS sequence"/>
</dbReference>
<keyword evidence="8" id="KW-0804">Transcription</keyword>
<keyword evidence="9" id="KW-0539">Nucleus</keyword>
<dbReference type="InterPro" id="IPR036236">
    <property type="entry name" value="Znf_C2H2_sf"/>
</dbReference>